<feature type="compositionally biased region" description="Low complexity" evidence="2">
    <location>
        <begin position="1"/>
        <end position="16"/>
    </location>
</feature>
<comment type="subunit">
    <text evidence="1">Component of the TIM23 complex.</text>
</comment>
<gene>
    <name evidence="4" type="ORF">BS50DRAFT_573101</name>
</gene>
<dbReference type="PROSITE" id="PS50969">
    <property type="entry name" value="FCP1"/>
    <property type="match status" value="1"/>
</dbReference>
<comment type="subcellular location">
    <subcellularLocation>
        <location evidence="1">Mitochondrion inner membrane</location>
        <topology evidence="1">Single-pass membrane protein</topology>
    </subcellularLocation>
</comment>
<dbReference type="OrthoDB" id="1711508at2759"/>
<proteinExistence type="inferred from homology"/>
<dbReference type="InterPro" id="IPR023214">
    <property type="entry name" value="HAD_sf"/>
</dbReference>
<protein>
    <recommendedName>
        <fullName evidence="1">Mitochondrial import inner membrane translocase subunit TIM50</fullName>
    </recommendedName>
</protein>
<keyword evidence="1" id="KW-0811">Translocation</keyword>
<dbReference type="Gene3D" id="3.40.50.1000">
    <property type="entry name" value="HAD superfamily/HAD-like"/>
    <property type="match status" value="1"/>
</dbReference>
<dbReference type="PANTHER" id="PTHR12210">
    <property type="entry name" value="DULLARD PROTEIN PHOSPHATASE"/>
    <property type="match status" value="1"/>
</dbReference>
<dbReference type="EMBL" id="KZ678134">
    <property type="protein sequence ID" value="PSN68137.1"/>
    <property type="molecule type" value="Genomic_DNA"/>
</dbReference>
<dbReference type="GO" id="GO:0005744">
    <property type="term" value="C:TIM23 mitochondrial import inner membrane translocase complex"/>
    <property type="evidence" value="ECO:0007669"/>
    <property type="project" value="UniProtKB-UniRule"/>
</dbReference>
<comment type="similarity">
    <text evidence="1">Belongs to the TIM50 family.</text>
</comment>
<feature type="region of interest" description="Disordered" evidence="2">
    <location>
        <begin position="1"/>
        <end position="28"/>
    </location>
</feature>
<dbReference type="AlphaFoldDB" id="A0A2T2NRT3"/>
<name>A0A2T2NRT3_CORCC</name>
<feature type="domain" description="FCP1 homology" evidence="3">
    <location>
        <begin position="51"/>
        <end position="224"/>
    </location>
</feature>
<keyword evidence="5" id="KW-1185">Reference proteome</keyword>
<dbReference type="SMART" id="SM00577">
    <property type="entry name" value="CPDc"/>
    <property type="match status" value="1"/>
</dbReference>
<dbReference type="GO" id="GO:0015031">
    <property type="term" value="P:protein transport"/>
    <property type="evidence" value="ECO:0007669"/>
    <property type="project" value="UniProtKB-KW"/>
</dbReference>
<evidence type="ECO:0000313" key="4">
    <source>
        <dbReference type="EMBL" id="PSN68137.1"/>
    </source>
</evidence>
<accession>A0A2T2NRT3</accession>
<evidence type="ECO:0000313" key="5">
    <source>
        <dbReference type="Proteomes" id="UP000240883"/>
    </source>
</evidence>
<dbReference type="InterPro" id="IPR004274">
    <property type="entry name" value="FCP1_dom"/>
</dbReference>
<sequence>MFYSEAEAAVSEAPSPQRVSPRKKQPKIMLPAPLPTQEYCELARAEPSVSDSGERMLVILDLNGTLLYRPNPRRKPSEHKPRPFLGEFMEYLFRNFHVMVWSSSRPENVAKMVEKNLDGAQKARLIACWGREQFGLSAKHYDQNVQCYKNLQRVWSNEDIQKKHSDYQDGKRFDQRNTILIDDSALKANAQPHNLILIPEFTATDEQINGADILKEVAGYLEKVKVQSDVSSYMHKNPFKAGEHTYEWPG</sequence>
<keyword evidence="1" id="KW-0496">Mitochondrion</keyword>
<keyword evidence="1" id="KW-0809">Transit peptide</keyword>
<dbReference type="InterPro" id="IPR036412">
    <property type="entry name" value="HAD-like_sf"/>
</dbReference>
<dbReference type="STRING" id="1448308.A0A2T2NRT3"/>
<evidence type="ECO:0000259" key="3">
    <source>
        <dbReference type="PROSITE" id="PS50969"/>
    </source>
</evidence>
<organism evidence="4 5">
    <name type="scientific">Corynespora cassiicola Philippines</name>
    <dbReference type="NCBI Taxonomy" id="1448308"/>
    <lineage>
        <taxon>Eukaryota</taxon>
        <taxon>Fungi</taxon>
        <taxon>Dikarya</taxon>
        <taxon>Ascomycota</taxon>
        <taxon>Pezizomycotina</taxon>
        <taxon>Dothideomycetes</taxon>
        <taxon>Pleosporomycetidae</taxon>
        <taxon>Pleosporales</taxon>
        <taxon>Corynesporascaceae</taxon>
        <taxon>Corynespora</taxon>
    </lineage>
</organism>
<dbReference type="SUPFAM" id="SSF56784">
    <property type="entry name" value="HAD-like"/>
    <property type="match status" value="1"/>
</dbReference>
<evidence type="ECO:0000256" key="1">
    <source>
        <dbReference type="RuleBase" id="RU365079"/>
    </source>
</evidence>
<dbReference type="Pfam" id="PF03031">
    <property type="entry name" value="NIF"/>
    <property type="match status" value="1"/>
</dbReference>
<comment type="function">
    <text evidence="1">Essential component of the TIM23 complex, a complex that mediates the translocation of transit peptide-containing proteins across the mitochondrial inner membrane.</text>
</comment>
<dbReference type="InterPro" id="IPR050365">
    <property type="entry name" value="TIM50"/>
</dbReference>
<dbReference type="Proteomes" id="UP000240883">
    <property type="component" value="Unassembled WGS sequence"/>
</dbReference>
<keyword evidence="1" id="KW-0813">Transport</keyword>
<reference evidence="4 5" key="1">
    <citation type="journal article" date="2018" name="Front. Microbiol.">
        <title>Genome-Wide Analysis of Corynespora cassiicola Leaf Fall Disease Putative Effectors.</title>
        <authorList>
            <person name="Lopez D."/>
            <person name="Ribeiro S."/>
            <person name="Label P."/>
            <person name="Fumanal B."/>
            <person name="Venisse J.S."/>
            <person name="Kohler A."/>
            <person name="de Oliveira R.R."/>
            <person name="Labutti K."/>
            <person name="Lipzen A."/>
            <person name="Lail K."/>
            <person name="Bauer D."/>
            <person name="Ohm R.A."/>
            <person name="Barry K.W."/>
            <person name="Spatafora J."/>
            <person name="Grigoriev I.V."/>
            <person name="Martin F.M."/>
            <person name="Pujade-Renaud V."/>
        </authorList>
    </citation>
    <scope>NUCLEOTIDE SEQUENCE [LARGE SCALE GENOMIC DNA]</scope>
    <source>
        <strain evidence="4 5">Philippines</strain>
    </source>
</reference>
<evidence type="ECO:0000256" key="2">
    <source>
        <dbReference type="SAM" id="MobiDB-lite"/>
    </source>
</evidence>
<keyword evidence="1" id="KW-0653">Protein transport</keyword>